<dbReference type="Pfam" id="PF19279">
    <property type="entry name" value="YegS_C"/>
    <property type="match status" value="1"/>
</dbReference>
<dbReference type="HOGENOM" id="CLU_045532_2_2_11"/>
<keyword evidence="1" id="KW-0812">Transmembrane</keyword>
<dbReference type="PANTHER" id="PTHR30492">
    <property type="entry name" value="METHYLGLYOXAL SYNTHASE"/>
    <property type="match status" value="1"/>
</dbReference>
<dbReference type="PROSITE" id="PS50146">
    <property type="entry name" value="DAGK"/>
    <property type="match status" value="1"/>
</dbReference>
<dbReference type="Proteomes" id="UP000002255">
    <property type="component" value="Chromosome"/>
</dbReference>
<proteinExistence type="predicted"/>
<feature type="domain" description="DAGKc" evidence="2">
    <location>
        <begin position="46"/>
        <end position="176"/>
    </location>
</feature>
<dbReference type="InterPro" id="IPR017438">
    <property type="entry name" value="ATP-NAD_kinase_N"/>
</dbReference>
<evidence type="ECO:0000256" key="1">
    <source>
        <dbReference type="SAM" id="Phobius"/>
    </source>
</evidence>
<reference evidence="3 4" key="2">
    <citation type="journal article" date="2010" name="Stand. Genomic Sci.">
        <title>Complete genome sequence of Xylanimonas cellulosilytica type strain (XIL07).</title>
        <authorList>
            <person name="Foster B."/>
            <person name="Pukall R."/>
            <person name="Abt B."/>
            <person name="Nolan M."/>
            <person name="Glavina Del Rio T."/>
            <person name="Chen F."/>
            <person name="Lucas S."/>
            <person name="Tice H."/>
            <person name="Pitluck S."/>
            <person name="Cheng J.-F."/>
            <person name="Chertkov O."/>
            <person name="Brettin T."/>
            <person name="Han C."/>
            <person name="Detter J.C."/>
            <person name="Bruce D."/>
            <person name="Goodwin L."/>
            <person name="Ivanova N."/>
            <person name="Mavromatis K."/>
            <person name="Pati A."/>
            <person name="Mikhailova N."/>
            <person name="Chen A."/>
            <person name="Palaniappan K."/>
            <person name="Land M."/>
            <person name="Hauser L."/>
            <person name="Chang Y.-J."/>
            <person name="Jeffries C.D."/>
            <person name="Chain P."/>
            <person name="Rohde M."/>
            <person name="Goeker M."/>
            <person name="Bristow J."/>
            <person name="Eisen J.A."/>
            <person name="Markowitz V."/>
            <person name="Hugenholtz P."/>
            <person name="Kyrpides N.C."/>
            <person name="Klenk H.-P."/>
            <person name="Lapidus A."/>
        </authorList>
    </citation>
    <scope>NUCLEOTIDE SEQUENCE [LARGE SCALE GENOMIC DNA]</scope>
    <source>
        <strain evidence="4">DSM 15894 / CECT 5975 / LMG 20990 / XIL07</strain>
    </source>
</reference>
<dbReference type="EMBL" id="CP001821">
    <property type="protein sequence ID" value="ACZ32243.1"/>
    <property type="molecule type" value="Genomic_DNA"/>
</dbReference>
<keyword evidence="1" id="KW-1133">Transmembrane helix</keyword>
<keyword evidence="3" id="KW-0808">Transferase</keyword>
<evidence type="ECO:0000259" key="2">
    <source>
        <dbReference type="PROSITE" id="PS50146"/>
    </source>
</evidence>
<dbReference type="InterPro" id="IPR001206">
    <property type="entry name" value="Diacylglycerol_kinase_cat_dom"/>
</dbReference>
<dbReference type="GO" id="GO:0019242">
    <property type="term" value="P:methylglyoxal biosynthetic process"/>
    <property type="evidence" value="ECO:0007669"/>
    <property type="project" value="InterPro"/>
</dbReference>
<dbReference type="AlphaFoldDB" id="D1C0P0"/>
<evidence type="ECO:0000313" key="4">
    <source>
        <dbReference type="Proteomes" id="UP000002255"/>
    </source>
</evidence>
<dbReference type="RefSeq" id="WP_012879985.1">
    <property type="nucleotide sequence ID" value="NC_013530.1"/>
</dbReference>
<dbReference type="eggNOG" id="COG1597">
    <property type="taxonomic scope" value="Bacteria"/>
</dbReference>
<dbReference type="InterPro" id="IPR045540">
    <property type="entry name" value="YegS/DAGK_C"/>
</dbReference>
<organism evidence="3 4">
    <name type="scientific">Xylanimonas cellulosilytica (strain DSM 15894 / JCM 12276 / CECT 5975 / KCTC 9989 / LMG 20990 / NBRC 107835 / XIL07)</name>
    <dbReference type="NCBI Taxonomy" id="446471"/>
    <lineage>
        <taxon>Bacteria</taxon>
        <taxon>Bacillati</taxon>
        <taxon>Actinomycetota</taxon>
        <taxon>Actinomycetes</taxon>
        <taxon>Micrococcales</taxon>
        <taxon>Promicromonosporaceae</taxon>
        <taxon>Xylanimonas</taxon>
    </lineage>
</organism>
<dbReference type="Gene3D" id="3.40.50.10330">
    <property type="entry name" value="Probable inorganic polyphosphate/atp-NAD kinase, domain 1"/>
    <property type="match status" value="1"/>
</dbReference>
<reference evidence="4" key="1">
    <citation type="submission" date="2009-11" db="EMBL/GenBank/DDBJ databases">
        <title>The complete chromosome of Xylanimonas cellulosilytica DSM 15894.</title>
        <authorList>
            <consortium name="US DOE Joint Genome Institute (JGI-PGF)"/>
            <person name="Lucas S."/>
            <person name="Copeland A."/>
            <person name="Lapidus A."/>
            <person name="Glavina del Rio T."/>
            <person name="Dalin E."/>
            <person name="Tice H."/>
            <person name="Bruce D."/>
            <person name="Goodwin L."/>
            <person name="Pitluck S."/>
            <person name="Kyrpides N."/>
            <person name="Mavromatis K."/>
            <person name="Ivanova N."/>
            <person name="Mikhailova N."/>
            <person name="Foster B."/>
            <person name="Clum A."/>
            <person name="Brettin T."/>
            <person name="Detter J.C."/>
            <person name="Han C."/>
            <person name="Larimer F."/>
            <person name="Land M."/>
            <person name="Hauser L."/>
            <person name="Markowitz V."/>
            <person name="Cheng J.F."/>
            <person name="Hugenholtz P."/>
            <person name="Woyke T."/>
            <person name="Wu D."/>
            <person name="Gehrich-Schroeter G."/>
            <person name="Schneider S."/>
            <person name="Pukall S.R."/>
            <person name="Klenk H.P."/>
            <person name="Eisen J.A."/>
        </authorList>
    </citation>
    <scope>NUCLEOTIDE SEQUENCE [LARGE SCALE GENOMIC DNA]</scope>
    <source>
        <strain evidence="4">DSM 15894 / CECT 5975 / LMG 20990 / XIL07</strain>
    </source>
</reference>
<accession>D1C0P0</accession>
<keyword evidence="1" id="KW-0472">Membrane</keyword>
<dbReference type="KEGG" id="xce:Xcel_3243"/>
<keyword evidence="3" id="KW-0418">Kinase</keyword>
<feature type="transmembrane region" description="Helical" evidence="1">
    <location>
        <begin position="6"/>
        <end position="26"/>
    </location>
</feature>
<dbReference type="InterPro" id="IPR016064">
    <property type="entry name" value="NAD/diacylglycerol_kinase_sf"/>
</dbReference>
<evidence type="ECO:0000313" key="3">
    <source>
        <dbReference type="EMBL" id="ACZ32243.1"/>
    </source>
</evidence>
<dbReference type="GO" id="GO:0008929">
    <property type="term" value="F:methylglyoxal synthase activity"/>
    <property type="evidence" value="ECO:0007669"/>
    <property type="project" value="InterPro"/>
</dbReference>
<dbReference type="PANTHER" id="PTHR30492:SF0">
    <property type="entry name" value="METHYLGLYOXAL SYNTHASE"/>
    <property type="match status" value="1"/>
</dbReference>
<sequence length="368" mass="38366">MGWELWLAIAAVAFASVALTLALVLWRRTHPRPAVGPLPATEHESERGQQVAVVINPSKEGADDVVERVKQVCADAALPAPLFYETTIEEPGGAQAKAALAAGASVVVAAGGDGTVRAVAGAMVGSTVPMAVLPVGTGNLLARNLDLPLTSVDDAMAVVVSGRDRRIDVGWARVTEIELGLDGEPRADAATPGDTQVFLVIAGLGFDAAMVADADDTLKRRVGWIAYFLAGVRHLHGRRLQVQVSLDGGEPVTTRLRSIMVGNCGRLPGGVTLLPDAEIDDGVLDVAAIDTRGGLAGWAQLLGEVVMQGAGLHNDLPGKIGRIDHARARRTRIRVAGGEHAQVDGDPMGRVLELEIWVDPGALLVRAG</sequence>
<dbReference type="Pfam" id="PF00781">
    <property type="entry name" value="DAGK_cat"/>
    <property type="match status" value="1"/>
</dbReference>
<dbReference type="Gene3D" id="2.60.200.40">
    <property type="match status" value="1"/>
</dbReference>
<dbReference type="SUPFAM" id="SSF111331">
    <property type="entry name" value="NAD kinase/diacylglycerol kinase-like"/>
    <property type="match status" value="1"/>
</dbReference>
<gene>
    <name evidence="3" type="ordered locus">Xcel_3243</name>
</gene>
<name>D1C0P0_XYLCX</name>
<dbReference type="STRING" id="446471.Xcel_3243"/>
<dbReference type="GO" id="GO:0005829">
    <property type="term" value="C:cytosol"/>
    <property type="evidence" value="ECO:0007669"/>
    <property type="project" value="TreeGrafter"/>
</dbReference>
<keyword evidence="4" id="KW-1185">Reference proteome</keyword>
<dbReference type="OrthoDB" id="3171056at2"/>
<dbReference type="InterPro" id="IPR004363">
    <property type="entry name" value="Methylgl_synth"/>
</dbReference>
<protein>
    <submittedName>
        <fullName evidence="3">Diacylglycerol kinase catalytic region</fullName>
    </submittedName>
</protein>
<dbReference type="GO" id="GO:0016301">
    <property type="term" value="F:kinase activity"/>
    <property type="evidence" value="ECO:0007669"/>
    <property type="project" value="UniProtKB-KW"/>
</dbReference>